<dbReference type="Gene3D" id="1.10.1710.10">
    <property type="entry name" value="ProQ/FinO domain"/>
    <property type="match status" value="1"/>
</dbReference>
<dbReference type="Proteomes" id="UP000565576">
    <property type="component" value="Unassembled WGS sequence"/>
</dbReference>
<organism evidence="4 5">
    <name type="scientific">Rhizobium lusitanum</name>
    <dbReference type="NCBI Taxonomy" id="293958"/>
    <lineage>
        <taxon>Bacteria</taxon>
        <taxon>Pseudomonadati</taxon>
        <taxon>Pseudomonadota</taxon>
        <taxon>Alphaproteobacteria</taxon>
        <taxon>Hyphomicrobiales</taxon>
        <taxon>Rhizobiaceae</taxon>
        <taxon>Rhizobium/Agrobacterium group</taxon>
        <taxon>Rhizobium</taxon>
    </lineage>
</organism>
<sequence length="162" mass="17833">MEEPWTTNRGPIVATALDVKKAEAINSLLVHAIDILPSKPGDIIRPFALGLWNEIRPLLKPDMSVMSLRRATSSFLHSKQYYFACAQPDSMRHDIAGNPIEQLSDEDRLAAQKRLTALRQVQAKPAAPVAEPKSPPPPALNKAELIRASLLGGRKLSDRVAR</sequence>
<evidence type="ECO:0000259" key="3">
    <source>
        <dbReference type="Pfam" id="PF04352"/>
    </source>
</evidence>
<evidence type="ECO:0000313" key="5">
    <source>
        <dbReference type="Proteomes" id="UP000565576"/>
    </source>
</evidence>
<comment type="caution">
    <text evidence="4">The sequence shown here is derived from an EMBL/GenBank/DDBJ whole genome shotgun (WGS) entry which is preliminary data.</text>
</comment>
<accession>A0A7X0IPF9</accession>
<reference evidence="4 5" key="1">
    <citation type="submission" date="2020-08" db="EMBL/GenBank/DDBJ databases">
        <title>Genomic Encyclopedia of Type Strains, Phase IV (KMG-V): Genome sequencing to study the core and pangenomes of soil and plant-associated prokaryotes.</title>
        <authorList>
            <person name="Whitman W."/>
        </authorList>
    </citation>
    <scope>NUCLEOTIDE SEQUENCE [LARGE SCALE GENOMIC DNA]</scope>
    <source>
        <strain evidence="4 5">SEMIA 4060</strain>
    </source>
</reference>
<gene>
    <name evidence="4" type="ORF">GGD46_001948</name>
</gene>
<protein>
    <submittedName>
        <fullName evidence="4">SRNA-binding protein</fullName>
    </submittedName>
</protein>
<evidence type="ECO:0000256" key="2">
    <source>
        <dbReference type="SAM" id="MobiDB-lite"/>
    </source>
</evidence>
<dbReference type="InterPro" id="IPR036442">
    <property type="entry name" value="ProQ/FinO_sf"/>
</dbReference>
<name>A0A7X0IPF9_9HYPH</name>
<dbReference type="Pfam" id="PF04352">
    <property type="entry name" value="ProQ"/>
    <property type="match status" value="1"/>
</dbReference>
<dbReference type="GO" id="GO:0003723">
    <property type="term" value="F:RNA binding"/>
    <property type="evidence" value="ECO:0007669"/>
    <property type="project" value="UniProtKB-KW"/>
</dbReference>
<feature type="domain" description="ProQ/FinO" evidence="3">
    <location>
        <begin position="39"/>
        <end position="124"/>
    </location>
</feature>
<feature type="region of interest" description="Disordered" evidence="2">
    <location>
        <begin position="121"/>
        <end position="141"/>
    </location>
</feature>
<dbReference type="EMBL" id="JACHBG010000003">
    <property type="protein sequence ID" value="MBB6484670.1"/>
    <property type="molecule type" value="Genomic_DNA"/>
</dbReference>
<dbReference type="AlphaFoldDB" id="A0A7X0IPF9"/>
<dbReference type="SUPFAM" id="SSF48657">
    <property type="entry name" value="FinO-like"/>
    <property type="match status" value="1"/>
</dbReference>
<keyword evidence="1" id="KW-0694">RNA-binding</keyword>
<evidence type="ECO:0000313" key="4">
    <source>
        <dbReference type="EMBL" id="MBB6484670.1"/>
    </source>
</evidence>
<dbReference type="InterPro" id="IPR016103">
    <property type="entry name" value="ProQ/FinO"/>
</dbReference>
<proteinExistence type="predicted"/>
<dbReference type="RefSeq" id="WP_184703510.1">
    <property type="nucleotide sequence ID" value="NZ_JACHBG010000003.1"/>
</dbReference>
<feature type="compositionally biased region" description="Low complexity" evidence="2">
    <location>
        <begin position="123"/>
        <end position="132"/>
    </location>
</feature>
<evidence type="ECO:0000256" key="1">
    <source>
        <dbReference type="ARBA" id="ARBA00022884"/>
    </source>
</evidence>